<gene>
    <name evidence="1" type="ORF">MBJ925_LOCUS9042</name>
</gene>
<dbReference type="EMBL" id="CAJNRE010003363">
    <property type="protein sequence ID" value="CAF2017348.1"/>
    <property type="molecule type" value="Genomic_DNA"/>
</dbReference>
<dbReference type="AlphaFoldDB" id="A0A816MTE0"/>
<name>A0A816MTE0_9BILA</name>
<accession>A0A816MTE0</accession>
<dbReference type="Proteomes" id="UP000663824">
    <property type="component" value="Unassembled WGS sequence"/>
</dbReference>
<evidence type="ECO:0000313" key="1">
    <source>
        <dbReference type="EMBL" id="CAF2017348.1"/>
    </source>
</evidence>
<comment type="caution">
    <text evidence="1">The sequence shown here is derived from an EMBL/GenBank/DDBJ whole genome shotgun (WGS) entry which is preliminary data.</text>
</comment>
<protein>
    <submittedName>
        <fullName evidence="1">Uncharacterized protein</fullName>
    </submittedName>
</protein>
<sequence length="494" mass="56881">MKRISRAHRDGQDTKGPNIVNALFQVTLLHVLLETDYPLGILNNPFVGFLDWFFNALSECESKENKVNINDEINYVHRFNKLCNTLRDICKEMMMTTAVKYIEDLFEKCNDAKCLIRNPNDVSSLEKFIVEKLSSLQKDKLNNLIQFEKYFQGFNGKIQENSPAETITPYDVINFNNLLDKVNESIKIEGGLVIIQSIFSKVLQETLLIEHIIEKYQLIFSHENEIENLRHVLMRINENLLLLCNNVFIREHIDQIYQGITSKLNSSLPSYQKIAKEKIISFIVLIGKVSGAKQLLDQLADASFTVWDTILHEVEFSQVFNREMSKCGIALSENDIEKTLLFLNRIRIQLARKIIDQMITEQSRKTNVISKDILEKLAAQALKFKELALDKAISHGDEKSEINREIQEIYNLQSYQDNPFKCVYSHLHDIIPLLLYTWSIANKTQFPKDSQIVALLLFIHSRGKGLLKLIRTGEEKTLIVGVAAAFFCLMRSGC</sequence>
<proteinExistence type="predicted"/>
<organism evidence="1 2">
    <name type="scientific">Rotaria magnacalcarata</name>
    <dbReference type="NCBI Taxonomy" id="392030"/>
    <lineage>
        <taxon>Eukaryota</taxon>
        <taxon>Metazoa</taxon>
        <taxon>Spiralia</taxon>
        <taxon>Gnathifera</taxon>
        <taxon>Rotifera</taxon>
        <taxon>Eurotatoria</taxon>
        <taxon>Bdelloidea</taxon>
        <taxon>Philodinida</taxon>
        <taxon>Philodinidae</taxon>
        <taxon>Rotaria</taxon>
    </lineage>
</organism>
<evidence type="ECO:0000313" key="2">
    <source>
        <dbReference type="Proteomes" id="UP000663824"/>
    </source>
</evidence>
<reference evidence="1" key="1">
    <citation type="submission" date="2021-02" db="EMBL/GenBank/DDBJ databases">
        <authorList>
            <person name="Nowell W R."/>
        </authorList>
    </citation>
    <scope>NUCLEOTIDE SEQUENCE</scope>
</reference>